<keyword evidence="2" id="KW-1185">Reference proteome</keyword>
<evidence type="ECO:0000313" key="2">
    <source>
        <dbReference type="Proteomes" id="UP000317663"/>
    </source>
</evidence>
<dbReference type="AlphaFoldDB" id="A0A502GDW4"/>
<gene>
    <name evidence="1" type="ORF">EAH77_15350</name>
</gene>
<sequence length="404" mass="44829">MIYTTAFTFDVSLTSASNVEVEKFLTAIQKLITGDEAGFLKDPFVKVANTFAQIKAYPDKRYFFVGRVIDKALTAAEGDVTLWFKKEHPLYANHFIFVGLRVAKSPNSARWVVTVDMAEDYLNGVVVNRQQAYNTGISLNQASYWDTNTANYAGRTSICCSPSISNSDYPGVDGTFYPSALNANITFYISDWGFGIFSSCNGRLKSFSLSDLQGVLMLETLATDLKSDNPKAFIPANYPMAILLSNASYGPVWYTNNQWAQAGYQVAIPMRIRTIMTGRLPLNDAKVSADAPNLLASLAYNLDGGTIQDAVTVQVNADGEQCAEIYPVFLRVKNTLLAKLPVMKPIVGSYRYVHIGKRLDIEDKVYFGISATHKDLSHVLPIIGNPQYMDIRLDGLKQEYLRIK</sequence>
<accession>A0A502GDW4</accession>
<reference evidence="1 2" key="1">
    <citation type="journal article" date="2019" name="Environ. Microbiol.">
        <title>Species interactions and distinct microbial communities in high Arctic permafrost affected cryosols are associated with the CH4 and CO2 gas fluxes.</title>
        <authorList>
            <person name="Altshuler I."/>
            <person name="Hamel J."/>
            <person name="Turney S."/>
            <person name="Magnuson E."/>
            <person name="Levesque R."/>
            <person name="Greer C."/>
            <person name="Whyte L.G."/>
        </authorList>
    </citation>
    <scope>NUCLEOTIDE SEQUENCE [LARGE SCALE GENOMIC DNA]</scope>
    <source>
        <strain evidence="1 2">E4</strain>
    </source>
</reference>
<proteinExistence type="predicted"/>
<dbReference type="Proteomes" id="UP000317663">
    <property type="component" value="Unassembled WGS sequence"/>
</dbReference>
<dbReference type="EMBL" id="RCZD01000008">
    <property type="protein sequence ID" value="TPG59941.1"/>
    <property type="molecule type" value="Genomic_DNA"/>
</dbReference>
<name>A0A502GDW4_9GAMM</name>
<dbReference type="RefSeq" id="WP_140473668.1">
    <property type="nucleotide sequence ID" value="NZ_RCZD01000008.1"/>
</dbReference>
<comment type="caution">
    <text evidence="1">The sequence shown here is derived from an EMBL/GenBank/DDBJ whole genome shotgun (WGS) entry which is preliminary data.</text>
</comment>
<organism evidence="1 2">
    <name type="scientific">Ewingella americana</name>
    <dbReference type="NCBI Taxonomy" id="41202"/>
    <lineage>
        <taxon>Bacteria</taxon>
        <taxon>Pseudomonadati</taxon>
        <taxon>Pseudomonadota</taxon>
        <taxon>Gammaproteobacteria</taxon>
        <taxon>Enterobacterales</taxon>
        <taxon>Yersiniaceae</taxon>
        <taxon>Ewingella</taxon>
    </lineage>
</organism>
<evidence type="ECO:0000313" key="1">
    <source>
        <dbReference type="EMBL" id="TPG59941.1"/>
    </source>
</evidence>
<protein>
    <submittedName>
        <fullName evidence="1">Uncharacterized protein</fullName>
    </submittedName>
</protein>